<name>A0A6L8K3R2_9BURK</name>
<dbReference type="EMBL" id="WWCN01000003">
    <property type="protein sequence ID" value="MYM22149.1"/>
    <property type="molecule type" value="Genomic_DNA"/>
</dbReference>
<dbReference type="RefSeq" id="WP_161005665.1">
    <property type="nucleotide sequence ID" value="NZ_WWCN01000003.1"/>
</dbReference>
<comment type="caution">
    <text evidence="1">The sequence shown here is derived from an EMBL/GenBank/DDBJ whole genome shotgun (WGS) entry which is preliminary data.</text>
</comment>
<dbReference type="Proteomes" id="UP000479335">
    <property type="component" value="Unassembled WGS sequence"/>
</dbReference>
<gene>
    <name evidence="1" type="ORF">GTP46_05765</name>
</gene>
<evidence type="ECO:0000313" key="1">
    <source>
        <dbReference type="EMBL" id="MYM22149.1"/>
    </source>
</evidence>
<dbReference type="AlphaFoldDB" id="A0A6L8K3R2"/>
<protein>
    <recommendedName>
        <fullName evidence="3">Integrase catalytic domain-containing protein</fullName>
    </recommendedName>
</protein>
<evidence type="ECO:0008006" key="3">
    <source>
        <dbReference type="Google" id="ProtNLM"/>
    </source>
</evidence>
<keyword evidence="2" id="KW-1185">Reference proteome</keyword>
<reference evidence="1 2" key="1">
    <citation type="submission" date="2019-12" db="EMBL/GenBank/DDBJ databases">
        <title>Novel species isolated from a subtropical stream in China.</title>
        <authorList>
            <person name="Lu H."/>
        </authorList>
    </citation>
    <scope>NUCLEOTIDE SEQUENCE [LARGE SCALE GENOMIC DNA]</scope>
    <source>
        <strain evidence="1 2">FT135W</strain>
    </source>
</reference>
<accession>A0A6L8K3R2</accession>
<proteinExistence type="predicted"/>
<organism evidence="1 2">
    <name type="scientific">Duganella flavida</name>
    <dbReference type="NCBI Taxonomy" id="2692175"/>
    <lineage>
        <taxon>Bacteria</taxon>
        <taxon>Pseudomonadati</taxon>
        <taxon>Pseudomonadota</taxon>
        <taxon>Betaproteobacteria</taxon>
        <taxon>Burkholderiales</taxon>
        <taxon>Oxalobacteraceae</taxon>
        <taxon>Telluria group</taxon>
        <taxon>Duganella</taxon>
    </lineage>
</organism>
<evidence type="ECO:0000313" key="2">
    <source>
        <dbReference type="Proteomes" id="UP000479335"/>
    </source>
</evidence>
<sequence>MNSTNGKQHLRRVSRRRLSPDQSLTEKWIVPNIEDMSEEDKKRYNSYASAIKDYISGCPVSYIKSAYKINISHLQSQIWRAIELDDDGIPFGFRALIPNLHVKKLRRTKDLPVGSEATCGDCAGAFKKLMDKEDLWGWLESRVLKLGPGPHPAKITALELQKELTKILTERGYLRTDYPFNTNRPAYSSIGRAIKQIKSNNFKEGVLAGSNEVAKTNFDVMSGKSKFFKGRRPFEEVECDEHKLHGIAGVNIIIDGVLKTIPTPRAVGIVIIDKFTGIPLGATVHLGIEASESALIAAIRSAIVDEPVMLPNGEPAPSFRASDYLPEVKGAVWDVMHLDNAKIHVSNAYFEAEKRLGCQTCFGPLRSWSARPNIESTFGNLVNQYFSATPSFTGAGSSHDGRSQPAQEAGNWYIDLPVLCKLFYSSLGAITLANSAGTLYERRIDVIQNYVHGPTRPILRRLPPPTANTPEIGTSIEYATVKRRSEQNPNFYINRNGKYTNQILAKRADLLGEKIIVHISPNVRTLSAFLRNGKPLGELIADGVWGGFDHTSELRKAIEKDKDKKFGHYGEKATVAQSFLEDLGRRVLNEAEKKKNGKVVDAGLKLARYMEAAKVPVLDIESKKYEEEKSKEQGNQKSSAIERARLARKALENMRRSRNE</sequence>